<dbReference type="SUPFAM" id="SSF102588">
    <property type="entry name" value="LmbE-like"/>
    <property type="match status" value="1"/>
</dbReference>
<gene>
    <name evidence="2" type="ORF">SAMN06893097_11212</name>
</gene>
<accession>A0A285EI90</accession>
<organism evidence="2 3">
    <name type="scientific">Geodermatophilus sabuli</name>
    <dbReference type="NCBI Taxonomy" id="1564158"/>
    <lineage>
        <taxon>Bacteria</taxon>
        <taxon>Bacillati</taxon>
        <taxon>Actinomycetota</taxon>
        <taxon>Actinomycetes</taxon>
        <taxon>Geodermatophilales</taxon>
        <taxon>Geodermatophilaceae</taxon>
        <taxon>Geodermatophilus</taxon>
    </lineage>
</organism>
<evidence type="ECO:0000313" key="3">
    <source>
        <dbReference type="Proteomes" id="UP000219514"/>
    </source>
</evidence>
<dbReference type="InterPro" id="IPR024078">
    <property type="entry name" value="LmbE-like_dom_sf"/>
</dbReference>
<dbReference type="EMBL" id="OBDO01000012">
    <property type="protein sequence ID" value="SNX98717.1"/>
    <property type="molecule type" value="Genomic_DNA"/>
</dbReference>
<protein>
    <submittedName>
        <fullName evidence="2">N-acetylglucosaminyl deacetylase, LmbE family</fullName>
    </submittedName>
</protein>
<keyword evidence="3" id="KW-1185">Reference proteome</keyword>
<reference evidence="2 3" key="1">
    <citation type="submission" date="2017-09" db="EMBL/GenBank/DDBJ databases">
        <authorList>
            <person name="Ehlers B."/>
            <person name="Leendertz F.H."/>
        </authorList>
    </citation>
    <scope>NUCLEOTIDE SEQUENCE [LARGE SCALE GENOMIC DNA]</scope>
    <source>
        <strain evidence="2 3">DSM 46844</strain>
    </source>
</reference>
<dbReference type="RefSeq" id="WP_216359883.1">
    <property type="nucleotide sequence ID" value="NZ_JACHXB010000008.1"/>
</dbReference>
<dbReference type="Gene3D" id="3.40.50.10320">
    <property type="entry name" value="LmbE-like"/>
    <property type="match status" value="1"/>
</dbReference>
<dbReference type="Proteomes" id="UP000219514">
    <property type="component" value="Unassembled WGS sequence"/>
</dbReference>
<dbReference type="GO" id="GO:0016137">
    <property type="term" value="P:glycoside metabolic process"/>
    <property type="evidence" value="ECO:0007669"/>
    <property type="project" value="UniProtKB-ARBA"/>
</dbReference>
<name>A0A285EI90_9ACTN</name>
<dbReference type="Pfam" id="PF02585">
    <property type="entry name" value="PIG-L"/>
    <property type="match status" value="1"/>
</dbReference>
<evidence type="ECO:0000256" key="1">
    <source>
        <dbReference type="ARBA" id="ARBA00022833"/>
    </source>
</evidence>
<sequence>MLPLVPRVPSRQLRVLAVGAHPDDVEIGAGGALLELVRAVPDLCVDVLVLTGTPTRADEARASADDFLAGAEHAVFVHDLPDGRLPAAWAEVKELLESRALTGPAPDLLIGPSRDEAHQDHRVVAEILPTVFRDVLTLCYEIPKWDGDLIRRTLYVPMTDEVADRKAELLMRHFPSQRGRHWFDRDVFLGLARLRGAECGSRYAEAFTCSKSVMTFTAGGPT</sequence>
<keyword evidence="1" id="KW-0862">Zinc</keyword>
<dbReference type="AlphaFoldDB" id="A0A285EI90"/>
<proteinExistence type="predicted"/>
<dbReference type="InterPro" id="IPR003737">
    <property type="entry name" value="GlcNAc_PI_deacetylase-related"/>
</dbReference>
<evidence type="ECO:0000313" key="2">
    <source>
        <dbReference type="EMBL" id="SNX98717.1"/>
    </source>
</evidence>